<dbReference type="EMBL" id="CP003190">
    <property type="protein sequence ID" value="AGL83349.1"/>
    <property type="molecule type" value="Genomic_DNA"/>
</dbReference>
<accession>A0A2C9EIB9</accession>
<protein>
    <recommendedName>
        <fullName evidence="4">Type 1 fimbrial protein</fullName>
    </recommendedName>
</protein>
<dbReference type="KEGG" id="pprc:PFLCHA0_c15610"/>
<evidence type="ECO:0000256" key="1">
    <source>
        <dbReference type="SAM" id="SignalP"/>
    </source>
</evidence>
<dbReference type="AlphaFoldDB" id="A0A2C9EIB9"/>
<dbReference type="RefSeq" id="WP_015634561.1">
    <property type="nucleotide sequence ID" value="NC_021237.1"/>
</dbReference>
<feature type="signal peptide" evidence="1">
    <location>
        <begin position="1"/>
        <end position="22"/>
    </location>
</feature>
<dbReference type="GeneID" id="57474543"/>
<name>A0A2C9EIB9_PSEPH</name>
<gene>
    <name evidence="2" type="ORF">PFLCHA0_c15610</name>
</gene>
<dbReference type="Proteomes" id="UP000013940">
    <property type="component" value="Chromosome"/>
</dbReference>
<keyword evidence="1" id="KW-0732">Signal</keyword>
<feature type="chain" id="PRO_5012271168" description="Type 1 fimbrial protein" evidence="1">
    <location>
        <begin position="23"/>
        <end position="125"/>
    </location>
</feature>
<reference evidence="3" key="1">
    <citation type="journal article" date="2014" name="Genome Announc.">
        <title>Full-genome sequence of the plant growth-promoting bacterium Pseudomonas protegens CHA0.</title>
        <authorList>
            <person name="Jousset A."/>
            <person name="Schuldes J."/>
            <person name="Keel C."/>
            <person name="Maurhofer M."/>
            <person name="Daniel R."/>
            <person name="Scheu S."/>
            <person name="Thuermer A."/>
        </authorList>
    </citation>
    <scope>NUCLEOTIDE SEQUENCE [LARGE SCALE GENOMIC DNA]</scope>
    <source>
        <strain evidence="3">DSM 19095 / LMG 27888 / CFBP 6595 / CHA0</strain>
    </source>
</reference>
<proteinExistence type="predicted"/>
<dbReference type="eggNOG" id="ENOG5032D7G">
    <property type="taxonomic scope" value="Bacteria"/>
</dbReference>
<evidence type="ECO:0000313" key="3">
    <source>
        <dbReference type="Proteomes" id="UP000013940"/>
    </source>
</evidence>
<organism evidence="2 3">
    <name type="scientific">Pseudomonas protegens (strain DSM 19095 / LMG 27888 / CFBP 6595 / CHA0)</name>
    <dbReference type="NCBI Taxonomy" id="1124983"/>
    <lineage>
        <taxon>Bacteria</taxon>
        <taxon>Pseudomonadati</taxon>
        <taxon>Pseudomonadota</taxon>
        <taxon>Gammaproteobacteria</taxon>
        <taxon>Pseudomonadales</taxon>
        <taxon>Pseudomonadaceae</taxon>
        <taxon>Pseudomonas</taxon>
    </lineage>
</organism>
<dbReference type="HOGENOM" id="CLU_2001907_0_0_6"/>
<sequence length="125" mass="12818">MNVALASTALSLFLGLSGSCLAATPSGQGIIRFYGKIVESNCTSNAASDGLNLRQCPQGSRGGSIDVRRVGPLASASGPGNSVVKVKLLADSGREGRYYDQHYAVIDQAGKAVTSGAYLITLNVP</sequence>
<evidence type="ECO:0008006" key="4">
    <source>
        <dbReference type="Google" id="ProtNLM"/>
    </source>
</evidence>
<evidence type="ECO:0000313" key="2">
    <source>
        <dbReference type="EMBL" id="AGL83349.1"/>
    </source>
</evidence>